<dbReference type="EMBL" id="SEOQ01000612">
    <property type="protein sequence ID" value="TFY59557.1"/>
    <property type="molecule type" value="Genomic_DNA"/>
</dbReference>
<feature type="domain" description="DUF6533" evidence="2">
    <location>
        <begin position="16"/>
        <end position="60"/>
    </location>
</feature>
<dbReference type="AlphaFoldDB" id="A0A4Y9YDC8"/>
<keyword evidence="1" id="KW-0472">Membrane</keyword>
<protein>
    <recommendedName>
        <fullName evidence="2">DUF6533 domain-containing protein</fullName>
    </recommendedName>
</protein>
<organism evidence="3 4">
    <name type="scientific">Dentipellis fragilis</name>
    <dbReference type="NCBI Taxonomy" id="205917"/>
    <lineage>
        <taxon>Eukaryota</taxon>
        <taxon>Fungi</taxon>
        <taxon>Dikarya</taxon>
        <taxon>Basidiomycota</taxon>
        <taxon>Agaricomycotina</taxon>
        <taxon>Agaricomycetes</taxon>
        <taxon>Russulales</taxon>
        <taxon>Hericiaceae</taxon>
        <taxon>Dentipellis</taxon>
    </lineage>
</organism>
<evidence type="ECO:0000259" key="2">
    <source>
        <dbReference type="Pfam" id="PF20151"/>
    </source>
</evidence>
<proteinExistence type="predicted"/>
<evidence type="ECO:0000256" key="1">
    <source>
        <dbReference type="SAM" id="Phobius"/>
    </source>
</evidence>
<feature type="transmembrane region" description="Helical" evidence="1">
    <location>
        <begin position="239"/>
        <end position="260"/>
    </location>
</feature>
<keyword evidence="1" id="KW-0812">Transmembrane</keyword>
<accession>A0A4Y9YDC8</accession>
<dbReference type="Proteomes" id="UP000298327">
    <property type="component" value="Unassembled WGS sequence"/>
</dbReference>
<feature type="transmembrane region" description="Helical" evidence="1">
    <location>
        <begin position="194"/>
        <end position="219"/>
    </location>
</feature>
<dbReference type="OrthoDB" id="3251775at2759"/>
<sequence>MEELATVVQNINASRYLSAAGFVVLLYDHVLTFDDEVEYVWKARMSLPKFLFLFNRYLVPTLMNFLGLPEEYFPILCKFMVTLYWRSEADLLEAAKPGCLSHSIWAFSASQTPTVCLTQRCSSTSYRSTCFTVVVLLRLWVLWDRWRNLVVWTLAWFIFTHLATFGMVTWVVVQLQPVAQYDPVVHSCVLSRHIWMEGLWVPGVLFETTVFIAACWNAMARPRDSNELLTKVLYRDGFNYFAVLLIAPLSLTFLSLLLVLNLRRASASDASPDRVRLRMDYEENPANHDHMQMKVFATPADSPCEGSPLECISEETIVEERI</sequence>
<comment type="caution">
    <text evidence="3">The sequence shown here is derived from an EMBL/GenBank/DDBJ whole genome shotgun (WGS) entry which is preliminary data.</text>
</comment>
<evidence type="ECO:0000313" key="4">
    <source>
        <dbReference type="Proteomes" id="UP000298327"/>
    </source>
</evidence>
<name>A0A4Y9YDC8_9AGAM</name>
<feature type="transmembrane region" description="Helical" evidence="1">
    <location>
        <begin position="149"/>
        <end position="173"/>
    </location>
</feature>
<keyword evidence="4" id="KW-1185">Reference proteome</keyword>
<dbReference type="InterPro" id="IPR045340">
    <property type="entry name" value="DUF6533"/>
</dbReference>
<dbReference type="Pfam" id="PF20151">
    <property type="entry name" value="DUF6533"/>
    <property type="match status" value="1"/>
</dbReference>
<keyword evidence="1" id="KW-1133">Transmembrane helix</keyword>
<reference evidence="3 4" key="1">
    <citation type="submission" date="2019-02" db="EMBL/GenBank/DDBJ databases">
        <title>Genome sequencing of the rare red list fungi Dentipellis fragilis.</title>
        <authorList>
            <person name="Buettner E."/>
            <person name="Kellner H."/>
        </authorList>
    </citation>
    <scope>NUCLEOTIDE SEQUENCE [LARGE SCALE GENOMIC DNA]</scope>
    <source>
        <strain evidence="3 4">DSM 105465</strain>
    </source>
</reference>
<evidence type="ECO:0000313" key="3">
    <source>
        <dbReference type="EMBL" id="TFY59557.1"/>
    </source>
</evidence>
<gene>
    <name evidence="3" type="ORF">EVG20_g7745</name>
</gene>